<dbReference type="Pfam" id="PF00293">
    <property type="entry name" value="NUDIX"/>
    <property type="match status" value="1"/>
</dbReference>
<dbReference type="InterPro" id="IPR000086">
    <property type="entry name" value="NUDIX_hydrolase_dom"/>
</dbReference>
<dbReference type="AlphaFoldDB" id="A0A085NDP7"/>
<dbReference type="InterPro" id="IPR039989">
    <property type="entry name" value="NUDT9"/>
</dbReference>
<dbReference type="Gene3D" id="3.90.79.10">
    <property type="entry name" value="Nucleoside Triphosphate Pyrophosphohydrolase"/>
    <property type="match status" value="1"/>
</dbReference>
<protein>
    <recommendedName>
        <fullName evidence="1">Nudix hydrolase domain-containing protein</fullName>
    </recommendedName>
</protein>
<evidence type="ECO:0000259" key="1">
    <source>
        <dbReference type="PROSITE" id="PS51462"/>
    </source>
</evidence>
<proteinExistence type="predicted"/>
<dbReference type="CDD" id="cd03670">
    <property type="entry name" value="NUDIX_ADPRase_Nudt9"/>
    <property type="match status" value="1"/>
</dbReference>
<dbReference type="PROSITE" id="PS51462">
    <property type="entry name" value="NUDIX"/>
    <property type="match status" value="1"/>
</dbReference>
<sequence>MAKAVILKFPFLIRHSFAAKHRLIEVPQCSFSAVMINRKCRNSFYKSTQVLRRFPVPDEKVSWSVPYLEYDPPEYNAAVLKTAAWADPDLSNNGFSPKFNSVDGSVDRRSRAGTYEVINGRPVNPVGRTGLIGRGCLGKWGPNHAVDILVSRWKRDENGKIEKNNISGKPLLQFLAIVRRDTGEFAIPGGMIDPAESAAEAQRREFLEEALNYQKASLVEKQKLQKLIEVPFKSGIEVYRGYVDDPRNTDNAWMETVASNFHDESGEGLGKALFAAGSDAVHVEWVTLERTRPFYASHSDILAKLATIHSAHW</sequence>
<dbReference type="Pfam" id="PF25969">
    <property type="entry name" value="NUDT9_N"/>
    <property type="match status" value="1"/>
</dbReference>
<evidence type="ECO:0000313" key="2">
    <source>
        <dbReference type="EMBL" id="KFD67593.1"/>
    </source>
</evidence>
<feature type="domain" description="Nudix hydrolase" evidence="1">
    <location>
        <begin position="141"/>
        <end position="308"/>
    </location>
</feature>
<dbReference type="Proteomes" id="UP000030758">
    <property type="component" value="Unassembled WGS sequence"/>
</dbReference>
<dbReference type="GO" id="GO:0047631">
    <property type="term" value="F:ADP-ribose diphosphatase activity"/>
    <property type="evidence" value="ECO:0007669"/>
    <property type="project" value="InterPro"/>
</dbReference>
<organism evidence="2">
    <name type="scientific">Trichuris suis</name>
    <name type="common">pig whipworm</name>
    <dbReference type="NCBI Taxonomy" id="68888"/>
    <lineage>
        <taxon>Eukaryota</taxon>
        <taxon>Metazoa</taxon>
        <taxon>Ecdysozoa</taxon>
        <taxon>Nematoda</taxon>
        <taxon>Enoplea</taxon>
        <taxon>Dorylaimia</taxon>
        <taxon>Trichinellida</taxon>
        <taxon>Trichuridae</taxon>
        <taxon>Trichuris</taxon>
    </lineage>
</organism>
<dbReference type="InterPro" id="IPR015797">
    <property type="entry name" value="NUDIX_hydrolase-like_dom_sf"/>
</dbReference>
<dbReference type="PANTHER" id="PTHR13030">
    <property type="entry name" value="NUDIX HYDROLASE"/>
    <property type="match status" value="1"/>
</dbReference>
<gene>
    <name evidence="2" type="ORF">M514_03468</name>
</gene>
<reference evidence="2" key="1">
    <citation type="journal article" date="2014" name="Nat. Genet.">
        <title>Genome and transcriptome of the porcine whipworm Trichuris suis.</title>
        <authorList>
            <person name="Jex A.R."/>
            <person name="Nejsum P."/>
            <person name="Schwarz E.M."/>
            <person name="Hu L."/>
            <person name="Young N.D."/>
            <person name="Hall R.S."/>
            <person name="Korhonen P.K."/>
            <person name="Liao S."/>
            <person name="Thamsborg S."/>
            <person name="Xia J."/>
            <person name="Xu P."/>
            <person name="Wang S."/>
            <person name="Scheerlinck J.P."/>
            <person name="Hofmann A."/>
            <person name="Sternberg P.W."/>
            <person name="Wang J."/>
            <person name="Gasser R.B."/>
        </authorList>
    </citation>
    <scope>NUCLEOTIDE SEQUENCE [LARGE SCALE GENOMIC DNA]</scope>
    <source>
        <strain evidence="2">DCEP-RM93F</strain>
    </source>
</reference>
<dbReference type="PANTHER" id="PTHR13030:SF8">
    <property type="entry name" value="ADP-RIBOSE PYROPHOSPHATASE, MITOCHONDRIAL"/>
    <property type="match status" value="1"/>
</dbReference>
<dbReference type="SUPFAM" id="SSF55811">
    <property type="entry name" value="Nudix"/>
    <property type="match status" value="1"/>
</dbReference>
<accession>A0A085NDP7</accession>
<name>A0A085NDP7_9BILA</name>
<dbReference type="EMBL" id="KL367513">
    <property type="protein sequence ID" value="KFD67593.1"/>
    <property type="molecule type" value="Genomic_DNA"/>
</dbReference>